<dbReference type="InParanoid" id="A0A1H9LZ44"/>
<proteinExistence type="predicted"/>
<dbReference type="SMART" id="SM00530">
    <property type="entry name" value="HTH_XRE"/>
    <property type="match status" value="1"/>
</dbReference>
<dbReference type="GO" id="GO:0003677">
    <property type="term" value="F:DNA binding"/>
    <property type="evidence" value="ECO:0007669"/>
    <property type="project" value="InterPro"/>
</dbReference>
<dbReference type="SUPFAM" id="SSF47413">
    <property type="entry name" value="lambda repressor-like DNA-binding domains"/>
    <property type="match status" value="1"/>
</dbReference>
<name>A0A1H9LZ44_9BACT</name>
<evidence type="ECO:0000313" key="3">
    <source>
        <dbReference type="Proteomes" id="UP000199021"/>
    </source>
</evidence>
<keyword evidence="3" id="KW-1185">Reference proteome</keyword>
<dbReference type="STRING" id="478744.SAMN05444359_12647"/>
<dbReference type="Gene3D" id="1.10.260.40">
    <property type="entry name" value="lambda repressor-like DNA-binding domains"/>
    <property type="match status" value="1"/>
</dbReference>
<evidence type="ECO:0000313" key="2">
    <source>
        <dbReference type="EMBL" id="SER16696.1"/>
    </source>
</evidence>
<evidence type="ECO:0000259" key="1">
    <source>
        <dbReference type="PROSITE" id="PS50943"/>
    </source>
</evidence>
<dbReference type="EMBL" id="FOFB01000026">
    <property type="protein sequence ID" value="SER16696.1"/>
    <property type="molecule type" value="Genomic_DNA"/>
</dbReference>
<dbReference type="PROSITE" id="PS50943">
    <property type="entry name" value="HTH_CROC1"/>
    <property type="match status" value="1"/>
</dbReference>
<dbReference type="InterPro" id="IPR001387">
    <property type="entry name" value="Cro/C1-type_HTH"/>
</dbReference>
<organism evidence="2 3">
    <name type="scientific">Neolewinella agarilytica</name>
    <dbReference type="NCBI Taxonomy" id="478744"/>
    <lineage>
        <taxon>Bacteria</taxon>
        <taxon>Pseudomonadati</taxon>
        <taxon>Bacteroidota</taxon>
        <taxon>Saprospiria</taxon>
        <taxon>Saprospirales</taxon>
        <taxon>Lewinellaceae</taxon>
        <taxon>Neolewinella</taxon>
    </lineage>
</organism>
<gene>
    <name evidence="2" type="ORF">SAMN05444359_12647</name>
</gene>
<dbReference type="Pfam" id="PF01381">
    <property type="entry name" value="HTH_3"/>
    <property type="match status" value="1"/>
</dbReference>
<dbReference type="CDD" id="cd00093">
    <property type="entry name" value="HTH_XRE"/>
    <property type="match status" value="1"/>
</dbReference>
<dbReference type="InterPro" id="IPR010982">
    <property type="entry name" value="Lambda_DNA-bd_dom_sf"/>
</dbReference>
<dbReference type="OrthoDB" id="881869at2"/>
<protein>
    <submittedName>
        <fullName evidence="2">Helix-turn-helix</fullName>
    </submittedName>
</protein>
<sequence length="120" mass="13443">MYLAKNLSHLSHEKRVNNAALAKMLNISRSQVGNYMTGTSAPKIETLIQLAEFFDVNLDDLILKDLSQEAGRPFGAEGEGQEEADSTLKRMNELLEQRVKVVEMALKEENPELAKRLGIE</sequence>
<accession>A0A1H9LZ44</accession>
<dbReference type="AlphaFoldDB" id="A0A1H9LZ44"/>
<feature type="domain" description="HTH cro/C1-type" evidence="1">
    <location>
        <begin position="19"/>
        <end position="61"/>
    </location>
</feature>
<reference evidence="3" key="1">
    <citation type="submission" date="2016-10" db="EMBL/GenBank/DDBJ databases">
        <authorList>
            <person name="Varghese N."/>
            <person name="Submissions S."/>
        </authorList>
    </citation>
    <scope>NUCLEOTIDE SEQUENCE [LARGE SCALE GENOMIC DNA]</scope>
    <source>
        <strain evidence="3">DSM 24740</strain>
    </source>
</reference>
<dbReference type="RefSeq" id="WP_090171929.1">
    <property type="nucleotide sequence ID" value="NZ_FOFB01000026.1"/>
</dbReference>
<dbReference type="Proteomes" id="UP000199021">
    <property type="component" value="Unassembled WGS sequence"/>
</dbReference>